<name>A0A7W6CQM3_9SPHN</name>
<feature type="compositionally biased region" description="Pro residues" evidence="1">
    <location>
        <begin position="43"/>
        <end position="63"/>
    </location>
</feature>
<gene>
    <name evidence="2" type="ORF">GGR38_002853</name>
</gene>
<sequence length="257" mass="27700">MTASPPLSAQIAAALDWWREAGVSYAYSDEPQEWLEEIAQEGAPPPPPMMRAKPEPPPPPPRPRLGGEVGQWPKTLADFAPWWMGEPTLDPTGTSGRVAPRGNAGAALMVVVPMPESMDAEMGELLSGPQGKLLEAMLRVMSLSAQDCYIAAALPRAMPAPDWDLLRHEGMGAILAHHIALAAPRRLLLLGDRILPLLGHDPSQKPALLSPINQSEAGNGSPEAIGTPVLAAQDLGMLLENPRRKAGFWRSWLHWAE</sequence>
<dbReference type="SUPFAM" id="SSF52141">
    <property type="entry name" value="Uracil-DNA glycosylase-like"/>
    <property type="match status" value="1"/>
</dbReference>
<comment type="caution">
    <text evidence="2">The sequence shown here is derived from an EMBL/GenBank/DDBJ whole genome shotgun (WGS) entry which is preliminary data.</text>
</comment>
<keyword evidence="2" id="KW-0548">Nucleotidyltransferase</keyword>
<dbReference type="Proteomes" id="UP000548867">
    <property type="component" value="Unassembled WGS sequence"/>
</dbReference>
<dbReference type="EMBL" id="JACIDX010000010">
    <property type="protein sequence ID" value="MBB3955897.1"/>
    <property type="molecule type" value="Genomic_DNA"/>
</dbReference>
<organism evidence="2 3">
    <name type="scientific">Novosphingobium sediminicola</name>
    <dbReference type="NCBI Taxonomy" id="563162"/>
    <lineage>
        <taxon>Bacteria</taxon>
        <taxon>Pseudomonadati</taxon>
        <taxon>Pseudomonadota</taxon>
        <taxon>Alphaproteobacteria</taxon>
        <taxon>Sphingomonadales</taxon>
        <taxon>Sphingomonadaceae</taxon>
        <taxon>Novosphingobium</taxon>
    </lineage>
</organism>
<evidence type="ECO:0000256" key="1">
    <source>
        <dbReference type="SAM" id="MobiDB-lite"/>
    </source>
</evidence>
<feature type="region of interest" description="Disordered" evidence="1">
    <location>
        <begin position="36"/>
        <end position="66"/>
    </location>
</feature>
<dbReference type="Gene3D" id="3.40.470.10">
    <property type="entry name" value="Uracil-DNA glycosylase-like domain"/>
    <property type="match status" value="1"/>
</dbReference>
<keyword evidence="3" id="KW-1185">Reference proteome</keyword>
<dbReference type="RefSeq" id="WP_183626582.1">
    <property type="nucleotide sequence ID" value="NZ_JACIDX010000010.1"/>
</dbReference>
<dbReference type="EC" id="2.7.7.7" evidence="2"/>
<evidence type="ECO:0000313" key="3">
    <source>
        <dbReference type="Proteomes" id="UP000548867"/>
    </source>
</evidence>
<accession>A0A7W6CQM3</accession>
<protein>
    <submittedName>
        <fullName evidence="2">DNA polymerase</fullName>
        <ecNumber evidence="2">2.7.7.7</ecNumber>
    </submittedName>
</protein>
<reference evidence="2 3" key="1">
    <citation type="submission" date="2020-08" db="EMBL/GenBank/DDBJ databases">
        <title>Genomic Encyclopedia of Type Strains, Phase IV (KMG-IV): sequencing the most valuable type-strain genomes for metagenomic binning, comparative biology and taxonomic classification.</title>
        <authorList>
            <person name="Goeker M."/>
        </authorList>
    </citation>
    <scope>NUCLEOTIDE SEQUENCE [LARGE SCALE GENOMIC DNA]</scope>
    <source>
        <strain evidence="2 3">DSM 27057</strain>
    </source>
</reference>
<dbReference type="AlphaFoldDB" id="A0A7W6CQM3"/>
<evidence type="ECO:0000313" key="2">
    <source>
        <dbReference type="EMBL" id="MBB3955897.1"/>
    </source>
</evidence>
<dbReference type="GO" id="GO:0003887">
    <property type="term" value="F:DNA-directed DNA polymerase activity"/>
    <property type="evidence" value="ECO:0007669"/>
    <property type="project" value="UniProtKB-EC"/>
</dbReference>
<dbReference type="InterPro" id="IPR036895">
    <property type="entry name" value="Uracil-DNA_glycosylase-like_sf"/>
</dbReference>
<proteinExistence type="predicted"/>
<keyword evidence="2" id="KW-0808">Transferase</keyword>